<gene>
    <name evidence="2" type="ORF">HHI36_012345</name>
</gene>
<name>A0ABD2NEC1_9CUCU</name>
<comment type="caution">
    <text evidence="2">The sequence shown here is derived from an EMBL/GenBank/DDBJ whole genome shotgun (WGS) entry which is preliminary data.</text>
</comment>
<dbReference type="Proteomes" id="UP001516400">
    <property type="component" value="Unassembled WGS sequence"/>
</dbReference>
<dbReference type="InterPro" id="IPR036291">
    <property type="entry name" value="NAD(P)-bd_dom_sf"/>
</dbReference>
<organism evidence="2 3">
    <name type="scientific">Cryptolaemus montrouzieri</name>
    <dbReference type="NCBI Taxonomy" id="559131"/>
    <lineage>
        <taxon>Eukaryota</taxon>
        <taxon>Metazoa</taxon>
        <taxon>Ecdysozoa</taxon>
        <taxon>Arthropoda</taxon>
        <taxon>Hexapoda</taxon>
        <taxon>Insecta</taxon>
        <taxon>Pterygota</taxon>
        <taxon>Neoptera</taxon>
        <taxon>Endopterygota</taxon>
        <taxon>Coleoptera</taxon>
        <taxon>Polyphaga</taxon>
        <taxon>Cucujiformia</taxon>
        <taxon>Coccinelloidea</taxon>
        <taxon>Coccinellidae</taxon>
        <taxon>Scymninae</taxon>
        <taxon>Scymnini</taxon>
        <taxon>Cryptolaemus</taxon>
    </lineage>
</organism>
<evidence type="ECO:0000256" key="1">
    <source>
        <dbReference type="ARBA" id="ARBA00023002"/>
    </source>
</evidence>
<dbReference type="SUPFAM" id="SSF51735">
    <property type="entry name" value="NAD(P)-binding Rossmann-fold domains"/>
    <property type="match status" value="1"/>
</dbReference>
<dbReference type="InterPro" id="IPR002347">
    <property type="entry name" value="SDR_fam"/>
</dbReference>
<dbReference type="PANTHER" id="PTHR43157:SF31">
    <property type="entry name" value="PHOSPHATIDYLINOSITOL-GLYCAN BIOSYNTHESIS CLASS F PROTEIN"/>
    <property type="match status" value="1"/>
</dbReference>
<dbReference type="EMBL" id="JABFTP020000103">
    <property type="protein sequence ID" value="KAL3276983.1"/>
    <property type="molecule type" value="Genomic_DNA"/>
</dbReference>
<dbReference type="PANTHER" id="PTHR43157">
    <property type="entry name" value="PHOSPHATIDYLINOSITOL-GLYCAN BIOSYNTHESIS CLASS F PROTEIN-RELATED"/>
    <property type="match status" value="1"/>
</dbReference>
<proteinExistence type="predicted"/>
<sequence length="329" mass="36930">MNFARITYEIVSLFNYFVIVVRYLIRNGSTGISDSLACLVGKTAIVTGGNEGIGFATSMLLASRGCKVIIACRRDASKKRDEIIRTTGNPNVVTKKLDLASLKAVRSFAEDIEKTEDKIDILINNAGVGSLKKKITEDGLNATMQTNFFGAFLLTHLLLEPLKSSENARIVFVSSGAAFLDSLTEDNLNMVDYEQNNISIIKLYCHSKFCNILAAQEFGRKLKKYNISVNSGDTGTTNTNIFAKTLQESPVWTIKLYSFFVKLVYRDIYGGAQTSFHLATSEKLKDETGQHYFRCKRFVKPQKLKRQDFCDTIWKKSEELVCLKPEEKL</sequence>
<dbReference type="GO" id="GO:0016491">
    <property type="term" value="F:oxidoreductase activity"/>
    <property type="evidence" value="ECO:0007669"/>
    <property type="project" value="UniProtKB-KW"/>
</dbReference>
<dbReference type="PRINTS" id="PR00081">
    <property type="entry name" value="GDHRDH"/>
</dbReference>
<keyword evidence="3" id="KW-1185">Reference proteome</keyword>
<accession>A0ABD2NEC1</accession>
<reference evidence="2 3" key="1">
    <citation type="journal article" date="2021" name="BMC Biol.">
        <title>Horizontally acquired antibacterial genes associated with adaptive radiation of ladybird beetles.</title>
        <authorList>
            <person name="Li H.S."/>
            <person name="Tang X.F."/>
            <person name="Huang Y.H."/>
            <person name="Xu Z.Y."/>
            <person name="Chen M.L."/>
            <person name="Du X.Y."/>
            <person name="Qiu B.Y."/>
            <person name="Chen P.T."/>
            <person name="Zhang W."/>
            <person name="Slipinski A."/>
            <person name="Escalona H.E."/>
            <person name="Waterhouse R.M."/>
            <person name="Zwick A."/>
            <person name="Pang H."/>
        </authorList>
    </citation>
    <scope>NUCLEOTIDE SEQUENCE [LARGE SCALE GENOMIC DNA]</scope>
    <source>
        <strain evidence="2">SYSU2018</strain>
    </source>
</reference>
<dbReference type="AlphaFoldDB" id="A0ABD2NEC1"/>
<protein>
    <submittedName>
        <fullName evidence="2">Uncharacterized protein</fullName>
    </submittedName>
</protein>
<dbReference type="Pfam" id="PF00106">
    <property type="entry name" value="adh_short"/>
    <property type="match status" value="1"/>
</dbReference>
<keyword evidence="1" id="KW-0560">Oxidoreductase</keyword>
<evidence type="ECO:0000313" key="3">
    <source>
        <dbReference type="Proteomes" id="UP001516400"/>
    </source>
</evidence>
<evidence type="ECO:0000313" key="2">
    <source>
        <dbReference type="EMBL" id="KAL3276983.1"/>
    </source>
</evidence>
<dbReference type="Gene3D" id="3.40.50.720">
    <property type="entry name" value="NAD(P)-binding Rossmann-like Domain"/>
    <property type="match status" value="1"/>
</dbReference>